<dbReference type="EMBL" id="JBANMG010000003">
    <property type="protein sequence ID" value="KAK6955750.1"/>
    <property type="molecule type" value="Genomic_DNA"/>
</dbReference>
<accession>A0AAX6MSV5</accession>
<evidence type="ECO:0000313" key="2">
    <source>
        <dbReference type="Proteomes" id="UP001369815"/>
    </source>
</evidence>
<sequence length="411" mass="47293">MASTPFRFLDLAPELRDSVYHEVISTLLRSELKATRVHQGPSVQSKFVPVLRRRSFNTAILFVNRQISQEATEVMVKHYLFVHIATYGVNLSHVLYAWAVPIVAIGKDVIGNFKGFVMSHTIKIQGANPVPENHFMMLQKDFKVFCEALIWLQPSPDNFAHHVVLRNPFKDTASVNWFSPSKQELLVQPYREHLNGIADFNIEGDISPTLATTVTEAVNREIRINPWLLLEAMTNEKAAGDSVSHFKSAPKAVRIWKKAAMQIGSLANSRRWQQMKEDSNDIFAHRMAELLFWLHLQQINSLTFMIYDFKRRGNLERARSYWSFMLEAISGSFFGVANLGTTWTPQNRHNGLRFFRLATAYRILERSPQIAQEFIELADMYLPGNRRINEERERIDSWVDSLGVLGGMNWL</sequence>
<keyword evidence="2" id="KW-1185">Reference proteome</keyword>
<protein>
    <submittedName>
        <fullName evidence="1">Uncharacterized protein</fullName>
    </submittedName>
</protein>
<name>A0AAX6MSV5_9PEZI</name>
<gene>
    <name evidence="1" type="ORF">Daesc_003394</name>
</gene>
<dbReference type="AlphaFoldDB" id="A0AAX6MSV5"/>
<evidence type="ECO:0000313" key="1">
    <source>
        <dbReference type="EMBL" id="KAK6955750.1"/>
    </source>
</evidence>
<proteinExistence type="predicted"/>
<reference evidence="1 2" key="1">
    <citation type="journal article" date="2024" name="Front Chem Biol">
        <title>Unveiling the potential of Daldinia eschscholtzii MFLUCC 19-0629 through bioactivity and bioinformatics studies for enhanced sustainable agriculture production.</title>
        <authorList>
            <person name="Brooks S."/>
            <person name="Weaver J.A."/>
            <person name="Klomchit A."/>
            <person name="Alharthi S.A."/>
            <person name="Onlamun T."/>
            <person name="Nurani R."/>
            <person name="Vong T.K."/>
            <person name="Alberti F."/>
            <person name="Greco C."/>
        </authorList>
    </citation>
    <scope>NUCLEOTIDE SEQUENCE [LARGE SCALE GENOMIC DNA]</scope>
    <source>
        <strain evidence="1">MFLUCC 19-0629</strain>
    </source>
</reference>
<organism evidence="1 2">
    <name type="scientific">Daldinia eschscholtzii</name>
    <dbReference type="NCBI Taxonomy" id="292717"/>
    <lineage>
        <taxon>Eukaryota</taxon>
        <taxon>Fungi</taxon>
        <taxon>Dikarya</taxon>
        <taxon>Ascomycota</taxon>
        <taxon>Pezizomycotina</taxon>
        <taxon>Sordariomycetes</taxon>
        <taxon>Xylariomycetidae</taxon>
        <taxon>Xylariales</taxon>
        <taxon>Hypoxylaceae</taxon>
        <taxon>Daldinia</taxon>
    </lineage>
</organism>
<comment type="caution">
    <text evidence="1">The sequence shown here is derived from an EMBL/GenBank/DDBJ whole genome shotgun (WGS) entry which is preliminary data.</text>
</comment>
<dbReference type="Proteomes" id="UP001369815">
    <property type="component" value="Unassembled WGS sequence"/>
</dbReference>